<dbReference type="RefSeq" id="WP_317745612.1">
    <property type="nucleotide sequence ID" value="NZ_JAWLUP010000006.1"/>
</dbReference>
<dbReference type="PANTHER" id="PTHR33055:SF16">
    <property type="entry name" value="TRANSPOSASE FOR INSERTION SEQUENCE ELEMENT IS1547"/>
    <property type="match status" value="1"/>
</dbReference>
<sequence length="344" mass="37836">MTVIGIDAHKRTHTAVGVDQTGRQLSTKTIGTTSKDHLSVLRWATEQSGDRLWAIEDCRHMSRRLERDLIAAGERIVRVPAKLMANVRDGDRTYGKSDPIDALAVARAALREPDLPEACLAGAERELWLLVDHREDLVAERTRIIARLRWHLHELAPGWKAPTKMDRTSAFDKVQAHLLNSSGLVAELVAPLVEHLRRRTVEIDELKGEITSRTAVLAPSLLAIPGCGPLIAAKLVGETARVDRFHSKNAFARHNGTAPLPVWSSNRARHRLSRTGNRQLNAAIHGIAITQARCHPDARALLARHKASGDGGMEALRILKRRLSDVVFKAMAADLSLMVTATAA</sequence>
<comment type="caution">
    <text evidence="3">The sequence shown here is derived from an EMBL/GenBank/DDBJ whole genome shotgun (WGS) entry which is preliminary data.</text>
</comment>
<dbReference type="GO" id="GO:0003677">
    <property type="term" value="F:DNA binding"/>
    <property type="evidence" value="ECO:0007669"/>
    <property type="project" value="InterPro"/>
</dbReference>
<dbReference type="Proteomes" id="UP001185863">
    <property type="component" value="Unassembled WGS sequence"/>
</dbReference>
<dbReference type="EMBL" id="JAWLUP010000006">
    <property type="protein sequence ID" value="MDV7263972.1"/>
    <property type="molecule type" value="Genomic_DNA"/>
</dbReference>
<name>A0AAE4UWK8_9NOCA</name>
<reference evidence="3" key="1">
    <citation type="submission" date="2023-10" db="EMBL/GenBank/DDBJ databases">
        <title>Development of a sustainable strategy for remediation of hydrocarbon-contaminated territories based on the waste exchange concept.</title>
        <authorList>
            <person name="Krivoruchko A."/>
        </authorList>
    </citation>
    <scope>NUCLEOTIDE SEQUENCE</scope>
    <source>
        <strain evidence="3">IEGM 68</strain>
    </source>
</reference>
<dbReference type="AlphaFoldDB" id="A0AAE4UWK8"/>
<evidence type="ECO:0000313" key="4">
    <source>
        <dbReference type="Proteomes" id="UP001185863"/>
    </source>
</evidence>
<dbReference type="GO" id="GO:0004803">
    <property type="term" value="F:transposase activity"/>
    <property type="evidence" value="ECO:0007669"/>
    <property type="project" value="InterPro"/>
</dbReference>
<dbReference type="Pfam" id="PF01548">
    <property type="entry name" value="DEDD_Tnp_IS110"/>
    <property type="match status" value="1"/>
</dbReference>
<protein>
    <submittedName>
        <fullName evidence="3">IS110 family transposase</fullName>
    </submittedName>
</protein>
<accession>A0AAE4UWK8</accession>
<dbReference type="PANTHER" id="PTHR33055">
    <property type="entry name" value="TRANSPOSASE FOR INSERTION SEQUENCE ELEMENT IS1111A"/>
    <property type="match status" value="1"/>
</dbReference>
<evidence type="ECO:0000259" key="2">
    <source>
        <dbReference type="Pfam" id="PF02371"/>
    </source>
</evidence>
<dbReference type="InterPro" id="IPR047650">
    <property type="entry name" value="Transpos_IS110"/>
</dbReference>
<evidence type="ECO:0000259" key="1">
    <source>
        <dbReference type="Pfam" id="PF01548"/>
    </source>
</evidence>
<feature type="domain" description="Transposase IS116/IS110/IS902 C-terminal" evidence="2">
    <location>
        <begin position="221"/>
        <end position="301"/>
    </location>
</feature>
<gene>
    <name evidence="3" type="ORF">R4315_05315</name>
</gene>
<dbReference type="NCBIfam" id="NF033542">
    <property type="entry name" value="transpos_IS110"/>
    <property type="match status" value="1"/>
</dbReference>
<feature type="domain" description="Transposase IS110-like N-terminal" evidence="1">
    <location>
        <begin position="4"/>
        <end position="157"/>
    </location>
</feature>
<dbReference type="InterPro" id="IPR002525">
    <property type="entry name" value="Transp_IS110-like_N"/>
</dbReference>
<dbReference type="GO" id="GO:0006313">
    <property type="term" value="P:DNA transposition"/>
    <property type="evidence" value="ECO:0007669"/>
    <property type="project" value="InterPro"/>
</dbReference>
<dbReference type="Pfam" id="PF02371">
    <property type="entry name" value="Transposase_20"/>
    <property type="match status" value="1"/>
</dbReference>
<dbReference type="InterPro" id="IPR003346">
    <property type="entry name" value="Transposase_20"/>
</dbReference>
<proteinExistence type="predicted"/>
<evidence type="ECO:0000313" key="3">
    <source>
        <dbReference type="EMBL" id="MDV7263972.1"/>
    </source>
</evidence>
<organism evidence="3 4">
    <name type="scientific">Rhodococcus oxybenzonivorans</name>
    <dbReference type="NCBI Taxonomy" id="1990687"/>
    <lineage>
        <taxon>Bacteria</taxon>
        <taxon>Bacillati</taxon>
        <taxon>Actinomycetota</taxon>
        <taxon>Actinomycetes</taxon>
        <taxon>Mycobacteriales</taxon>
        <taxon>Nocardiaceae</taxon>
        <taxon>Rhodococcus</taxon>
    </lineage>
</organism>